<sequence length="103" mass="11722">MDCAFDVDAVFGTNVCTSENDDYLNVYANYDMESQQVCDELSLVLWKGDDNPEEMTYTLNAAEKEVLRRAMDDYCLKQTGMTLTNYSVQRMAEDASPTMEPTM</sequence>
<organism evidence="1">
    <name type="scientific">bioreactor metagenome</name>
    <dbReference type="NCBI Taxonomy" id="1076179"/>
    <lineage>
        <taxon>unclassified sequences</taxon>
        <taxon>metagenomes</taxon>
        <taxon>ecological metagenomes</taxon>
    </lineage>
</organism>
<reference evidence="1" key="1">
    <citation type="submission" date="2019-08" db="EMBL/GenBank/DDBJ databases">
        <authorList>
            <person name="Kucharzyk K."/>
            <person name="Murdoch R.W."/>
            <person name="Higgins S."/>
            <person name="Loffler F."/>
        </authorList>
    </citation>
    <scope>NUCLEOTIDE SEQUENCE</scope>
</reference>
<name>A0A644WAH7_9ZZZZ</name>
<proteinExistence type="predicted"/>
<comment type="caution">
    <text evidence="1">The sequence shown here is derived from an EMBL/GenBank/DDBJ whole genome shotgun (WGS) entry which is preliminary data.</text>
</comment>
<evidence type="ECO:0000313" key="1">
    <source>
        <dbReference type="EMBL" id="MPL99572.1"/>
    </source>
</evidence>
<dbReference type="AlphaFoldDB" id="A0A644WAH7"/>
<accession>A0A644WAH7</accession>
<protein>
    <submittedName>
        <fullName evidence="1">Uncharacterized protein</fullName>
    </submittedName>
</protein>
<dbReference type="EMBL" id="VSSQ01000674">
    <property type="protein sequence ID" value="MPL99572.1"/>
    <property type="molecule type" value="Genomic_DNA"/>
</dbReference>
<gene>
    <name evidence="1" type="ORF">SDC9_45790</name>
</gene>